<protein>
    <recommendedName>
        <fullName evidence="4">Protein cereblon</fullName>
    </recommendedName>
    <alternativeName>
        <fullName evidence="10">Protein ohgata</fullName>
    </alternativeName>
</protein>
<feature type="region of interest" description="Disordered" evidence="13">
    <location>
        <begin position="454"/>
        <end position="487"/>
    </location>
</feature>
<comment type="similarity">
    <text evidence="3">Belongs to the CRBN family.</text>
</comment>
<dbReference type="InterPro" id="IPR003111">
    <property type="entry name" value="Lon_prtase_N"/>
</dbReference>
<dbReference type="STRING" id="41427.A0A182ITC4"/>
<dbReference type="Gene3D" id="1.20.58.1480">
    <property type="match status" value="1"/>
</dbReference>
<evidence type="ECO:0000256" key="10">
    <source>
        <dbReference type="ARBA" id="ARBA00030079"/>
    </source>
</evidence>
<dbReference type="FunFam" id="2.170.150.20:FF:000005">
    <property type="entry name" value="Blast:Protein cereblon homolog"/>
    <property type="match status" value="1"/>
</dbReference>
<dbReference type="Gene3D" id="2.170.150.20">
    <property type="entry name" value="Peptide methionine sulfoxide reductase"/>
    <property type="match status" value="1"/>
</dbReference>
<evidence type="ECO:0000256" key="5">
    <source>
        <dbReference type="ARBA" id="ARBA00022723"/>
    </source>
</evidence>
<dbReference type="VEuPathDB" id="VectorBase:AATE005090"/>
<dbReference type="GO" id="GO:0046872">
    <property type="term" value="F:metal ion binding"/>
    <property type="evidence" value="ECO:0007669"/>
    <property type="project" value="UniProtKB-KW"/>
</dbReference>
<dbReference type="InterPro" id="IPR015947">
    <property type="entry name" value="PUA-like_sf"/>
</dbReference>
<organism evidence="15">
    <name type="scientific">Anopheles atroparvus</name>
    <name type="common">European mosquito</name>
    <dbReference type="NCBI Taxonomy" id="41427"/>
    <lineage>
        <taxon>Eukaryota</taxon>
        <taxon>Metazoa</taxon>
        <taxon>Ecdysozoa</taxon>
        <taxon>Arthropoda</taxon>
        <taxon>Hexapoda</taxon>
        <taxon>Insecta</taxon>
        <taxon>Pterygota</taxon>
        <taxon>Neoptera</taxon>
        <taxon>Endopterygota</taxon>
        <taxon>Diptera</taxon>
        <taxon>Nematocera</taxon>
        <taxon>Culicoidea</taxon>
        <taxon>Culicidae</taxon>
        <taxon>Anophelinae</taxon>
        <taxon>Anopheles</taxon>
    </lineage>
</organism>
<dbReference type="Pfam" id="PF03226">
    <property type="entry name" value="Yippee-Mis18"/>
    <property type="match status" value="1"/>
</dbReference>
<evidence type="ECO:0000313" key="16">
    <source>
        <dbReference type="Proteomes" id="UP000075880"/>
    </source>
</evidence>
<dbReference type="PROSITE" id="PS51788">
    <property type="entry name" value="CULT"/>
    <property type="match status" value="1"/>
</dbReference>
<evidence type="ECO:0000256" key="11">
    <source>
        <dbReference type="ARBA" id="ARBA00046075"/>
    </source>
</evidence>
<evidence type="ECO:0000256" key="12">
    <source>
        <dbReference type="ARBA" id="ARBA00046796"/>
    </source>
</evidence>
<evidence type="ECO:0000256" key="9">
    <source>
        <dbReference type="ARBA" id="ARBA00023242"/>
    </source>
</evidence>
<dbReference type="InterPro" id="IPR004910">
    <property type="entry name" value="Yippee/Mis18/Cereblon"/>
</dbReference>
<proteinExistence type="inferred from homology"/>
<dbReference type="SMART" id="SM00464">
    <property type="entry name" value="LON"/>
    <property type="match status" value="1"/>
</dbReference>
<keyword evidence="16" id="KW-1185">Reference proteome</keyword>
<dbReference type="EnsemblMetazoa" id="AATE005090-RA">
    <property type="protein sequence ID" value="AATE005090-PA.1"/>
    <property type="gene ID" value="AATE005090"/>
</dbReference>
<keyword evidence="6" id="KW-0833">Ubl conjugation pathway</keyword>
<dbReference type="OrthoDB" id="267517at2759"/>
<evidence type="ECO:0000256" key="1">
    <source>
        <dbReference type="ARBA" id="ARBA00004123"/>
    </source>
</evidence>
<feature type="region of interest" description="Disordered" evidence="13">
    <location>
        <begin position="1"/>
        <end position="82"/>
    </location>
</feature>
<keyword evidence="7" id="KW-0862">Zinc</keyword>
<dbReference type="AlphaFoldDB" id="A0A182ITC4"/>
<keyword evidence="5" id="KW-0479">Metal-binding</keyword>
<evidence type="ECO:0000256" key="2">
    <source>
        <dbReference type="ARBA" id="ARBA00004906"/>
    </source>
</evidence>
<feature type="compositionally biased region" description="Low complexity" evidence="13">
    <location>
        <begin position="11"/>
        <end position="22"/>
    </location>
</feature>
<name>A0A182ITC4_ANOAO</name>
<comment type="function">
    <text evidence="11">Substrate recognition component of a DCX (DDB1-CUL4-X-box) E3 protein ligase complex that mediates the ubiquitination and subsequent proteasomal degradation of target proteins. Has an essential role in mediating growth by negatively regulating insulin signaling. It also has a role in maintaining presynaptic function in the neuromuscular junction synapses of third-instar larvae.</text>
</comment>
<evidence type="ECO:0000256" key="8">
    <source>
        <dbReference type="ARBA" id="ARBA00022843"/>
    </source>
</evidence>
<accession>A0A182ITC4</accession>
<dbReference type="CDD" id="cd15777">
    <property type="entry name" value="CRBN_C_like"/>
    <property type="match status" value="1"/>
</dbReference>
<evidence type="ECO:0000256" key="13">
    <source>
        <dbReference type="SAM" id="MobiDB-lite"/>
    </source>
</evidence>
<comment type="subcellular location">
    <subcellularLocation>
        <location evidence="1">Nucleus</location>
    </subcellularLocation>
</comment>
<evidence type="ECO:0000256" key="6">
    <source>
        <dbReference type="ARBA" id="ARBA00022786"/>
    </source>
</evidence>
<feature type="compositionally biased region" description="Polar residues" evidence="13">
    <location>
        <begin position="470"/>
        <end position="487"/>
    </location>
</feature>
<keyword evidence="8" id="KW-0832">Ubl conjugation</keyword>
<comment type="pathway">
    <text evidence="2">Protein modification; protein ubiquitination.</text>
</comment>
<evidence type="ECO:0000256" key="4">
    <source>
        <dbReference type="ARBA" id="ARBA00014394"/>
    </source>
</evidence>
<dbReference type="Gene3D" id="2.30.130.40">
    <property type="entry name" value="LON domain-like"/>
    <property type="match status" value="1"/>
</dbReference>
<evidence type="ECO:0000256" key="3">
    <source>
        <dbReference type="ARBA" id="ARBA00005293"/>
    </source>
</evidence>
<evidence type="ECO:0000259" key="14">
    <source>
        <dbReference type="PROSITE" id="PS51788"/>
    </source>
</evidence>
<feature type="domain" description="CULT" evidence="14">
    <location>
        <begin position="343"/>
        <end position="452"/>
    </location>
</feature>
<dbReference type="InterPro" id="IPR034750">
    <property type="entry name" value="CULT"/>
</dbReference>
<keyword evidence="9" id="KW-0539">Nucleus</keyword>
<dbReference type="InterPro" id="IPR046336">
    <property type="entry name" value="Lon_prtase_N_sf"/>
</dbReference>
<reference evidence="15" key="2">
    <citation type="submission" date="2022-08" db="UniProtKB">
        <authorList>
            <consortium name="EnsemblMetazoa"/>
        </authorList>
    </citation>
    <scope>IDENTIFICATION</scope>
    <source>
        <strain evidence="15">EBRO</strain>
    </source>
</reference>
<dbReference type="Proteomes" id="UP000075880">
    <property type="component" value="Unassembled WGS sequence"/>
</dbReference>
<feature type="compositionally biased region" description="Polar residues" evidence="13">
    <location>
        <begin position="1"/>
        <end position="10"/>
    </location>
</feature>
<reference evidence="16" key="1">
    <citation type="submission" date="2021-09" db="EMBL/GenBank/DDBJ databases">
        <authorList>
            <consortium name="Infravec"/>
            <person name="Campbell I L."/>
            <person name="Maslen G."/>
            <person name="Yates A."/>
        </authorList>
    </citation>
    <scope>NUCLEOTIDE SEQUENCE [LARGE SCALE GENOMIC DNA]</scope>
    <source>
        <strain evidence="16">Infravec2 EBRE</strain>
    </source>
</reference>
<dbReference type="GO" id="GO:0005634">
    <property type="term" value="C:nucleus"/>
    <property type="evidence" value="ECO:0007669"/>
    <property type="project" value="UniProtKB-SubCell"/>
</dbReference>
<evidence type="ECO:0000313" key="15">
    <source>
        <dbReference type="EnsemblMetazoa" id="AATE005090-PA.1"/>
    </source>
</evidence>
<sequence length="501" mass="56563">MENNSSDPQQSGSFAAAGGSSSSERDIASRRNRLMRITQRTIDMDDSSRSSSRSSDRNSVHSNDNTMEDVDVPQVVEPPEDDERLFDDYIREREVVGTEIYNTELPTEHAYLGKMERVEGVDYLEPGKTYRLPIYSHHSIVFPGEIVPLMLNASYLYNVGVDGSSDGLKFGLVFQDQYTSTEGVYGVTCQVYERGNEGESALLKTVAQQRFIIVRHSQERRVEVRILPEIVLPDPLISTCSNAMVRHAYGSRKHQLRSFKRLLTQSTAWPQFVYDQYGTEEVLTKVEKYLSSLKITSVPTDPVKLSFWLARNIPLTEENRKTIFGTDSVLRRMLIISKALDHMWYFICKRCDSEVANYSDIFAMSKQGVQTSYCNPSGYVHDTLTVHKTKENSTFSIGPPSAEYSWFPGYSWQITVCTNCRQHLGWKFVATKKNFLPKSFYGLSGISITVKSHGDSIGSQQQQGDDELPNNGTGVSAPTNPIRNASWESITYEYESSGSDD</sequence>
<comment type="subunit">
    <text evidence="12">Likely a component of a DCX (DDB1-CUL4-X-box) protein ligase complex. May interact with pic/DDB1.</text>
</comment>
<dbReference type="SUPFAM" id="SSF88697">
    <property type="entry name" value="PUA domain-like"/>
    <property type="match status" value="1"/>
</dbReference>
<feature type="compositionally biased region" description="Basic and acidic residues" evidence="13">
    <location>
        <begin position="42"/>
        <end position="59"/>
    </location>
</feature>
<dbReference type="EnsemblMetazoa" id="ENSAATROPT004872">
    <property type="protein sequence ID" value="ENSAATROPP004608"/>
    <property type="gene ID" value="ENSAATROPG003884"/>
</dbReference>
<evidence type="ECO:0000256" key="7">
    <source>
        <dbReference type="ARBA" id="ARBA00022833"/>
    </source>
</evidence>